<keyword evidence="12" id="KW-1185">Reference proteome</keyword>
<dbReference type="KEGG" id="salc:C2138_11920"/>
<proteinExistence type="inferred from homology"/>
<gene>
    <name evidence="11" type="ORF">DF220_06950</name>
</gene>
<dbReference type="Proteomes" id="UP000244978">
    <property type="component" value="Unassembled WGS sequence"/>
</dbReference>
<keyword evidence="2" id="KW-0813">Transport</keyword>
<evidence type="ECO:0000256" key="6">
    <source>
        <dbReference type="ARBA" id="ARBA00022989"/>
    </source>
</evidence>
<protein>
    <recommendedName>
        <fullName evidence="10">Tripartite ATP-independent periplasmic transporters DctQ component domain-containing protein</fullName>
    </recommendedName>
</protein>
<dbReference type="OrthoDB" id="3557025at2"/>
<comment type="similarity">
    <text evidence="8">Belongs to the TRAP transporter small permease family.</text>
</comment>
<evidence type="ECO:0000256" key="5">
    <source>
        <dbReference type="ARBA" id="ARBA00022692"/>
    </source>
</evidence>
<dbReference type="GO" id="GO:0005886">
    <property type="term" value="C:plasma membrane"/>
    <property type="evidence" value="ECO:0007669"/>
    <property type="project" value="UniProtKB-SubCell"/>
</dbReference>
<comment type="caution">
    <text evidence="11">The sequence shown here is derived from an EMBL/GenBank/DDBJ whole genome shotgun (WGS) entry which is preliminary data.</text>
</comment>
<accession>A0A2U1T152</accession>
<keyword evidence="5 9" id="KW-0812">Transmembrane</keyword>
<feature type="domain" description="Tripartite ATP-independent periplasmic transporters DctQ component" evidence="10">
    <location>
        <begin position="34"/>
        <end position="157"/>
    </location>
</feature>
<feature type="transmembrane region" description="Helical" evidence="9">
    <location>
        <begin position="136"/>
        <end position="158"/>
    </location>
</feature>
<keyword evidence="6 9" id="KW-1133">Transmembrane helix</keyword>
<feature type="transmembrane region" description="Helical" evidence="9">
    <location>
        <begin position="95"/>
        <end position="116"/>
    </location>
</feature>
<name>A0A2U1T152_9MICO</name>
<keyword evidence="7 9" id="KW-0472">Membrane</keyword>
<dbReference type="GO" id="GO:0015740">
    <property type="term" value="P:C4-dicarboxylate transport"/>
    <property type="evidence" value="ECO:0007669"/>
    <property type="project" value="TreeGrafter"/>
</dbReference>
<dbReference type="PANTHER" id="PTHR35011:SF2">
    <property type="entry name" value="2,3-DIKETO-L-GULONATE TRAP TRANSPORTER SMALL PERMEASE PROTEIN YIAM"/>
    <property type="match status" value="1"/>
</dbReference>
<dbReference type="GO" id="GO:0022857">
    <property type="term" value="F:transmembrane transporter activity"/>
    <property type="evidence" value="ECO:0007669"/>
    <property type="project" value="TreeGrafter"/>
</dbReference>
<evidence type="ECO:0000256" key="2">
    <source>
        <dbReference type="ARBA" id="ARBA00022448"/>
    </source>
</evidence>
<comment type="subcellular location">
    <subcellularLocation>
        <location evidence="1">Cell inner membrane</location>
        <topology evidence="1">Multi-pass membrane protein</topology>
    </subcellularLocation>
</comment>
<dbReference type="AlphaFoldDB" id="A0A2U1T152"/>
<evidence type="ECO:0000256" key="4">
    <source>
        <dbReference type="ARBA" id="ARBA00022519"/>
    </source>
</evidence>
<evidence type="ECO:0000256" key="9">
    <source>
        <dbReference type="SAM" id="Phobius"/>
    </source>
</evidence>
<dbReference type="Pfam" id="PF04290">
    <property type="entry name" value="DctQ"/>
    <property type="match status" value="1"/>
</dbReference>
<dbReference type="EMBL" id="QEEX01000001">
    <property type="protein sequence ID" value="PWB97596.1"/>
    <property type="molecule type" value="Genomic_DNA"/>
</dbReference>
<reference evidence="12" key="1">
    <citation type="submission" date="2018-04" db="EMBL/GenBank/DDBJ databases">
        <authorList>
            <person name="Liu S."/>
            <person name="Wang Z."/>
            <person name="Li J."/>
        </authorList>
    </citation>
    <scope>NUCLEOTIDE SEQUENCE [LARGE SCALE GENOMIC DNA]</scope>
    <source>
        <strain evidence="12">S1194</strain>
    </source>
</reference>
<keyword evidence="4" id="KW-0997">Cell inner membrane</keyword>
<feature type="transmembrane region" description="Helical" evidence="9">
    <location>
        <begin position="56"/>
        <end position="74"/>
    </location>
</feature>
<evidence type="ECO:0000313" key="11">
    <source>
        <dbReference type="EMBL" id="PWB97596.1"/>
    </source>
</evidence>
<keyword evidence="3" id="KW-1003">Cell membrane</keyword>
<evidence type="ECO:0000259" key="10">
    <source>
        <dbReference type="Pfam" id="PF04290"/>
    </source>
</evidence>
<evidence type="ECO:0000256" key="7">
    <source>
        <dbReference type="ARBA" id="ARBA00023136"/>
    </source>
</evidence>
<dbReference type="PANTHER" id="PTHR35011">
    <property type="entry name" value="2,3-DIKETO-L-GULONATE TRAP TRANSPORTER SMALL PERMEASE PROTEIN YIAM"/>
    <property type="match status" value="1"/>
</dbReference>
<evidence type="ECO:0000256" key="8">
    <source>
        <dbReference type="ARBA" id="ARBA00038436"/>
    </source>
</evidence>
<evidence type="ECO:0000313" key="12">
    <source>
        <dbReference type="Proteomes" id="UP000244978"/>
    </source>
</evidence>
<dbReference type="RefSeq" id="WP_108518117.1">
    <property type="nucleotide sequence ID" value="NZ_CP026951.1"/>
</dbReference>
<evidence type="ECO:0000256" key="3">
    <source>
        <dbReference type="ARBA" id="ARBA00022475"/>
    </source>
</evidence>
<feature type="transmembrane region" description="Helical" evidence="9">
    <location>
        <begin position="22"/>
        <end position="41"/>
    </location>
</feature>
<dbReference type="InterPro" id="IPR055348">
    <property type="entry name" value="DctQ"/>
</dbReference>
<evidence type="ECO:0000256" key="1">
    <source>
        <dbReference type="ARBA" id="ARBA00004429"/>
    </source>
</evidence>
<dbReference type="InterPro" id="IPR007387">
    <property type="entry name" value="TRAP_DctQ"/>
</dbReference>
<organism evidence="11 12">
    <name type="scientific">Homoserinimonas hongtaonis</name>
    <dbReference type="NCBI Taxonomy" id="2079791"/>
    <lineage>
        <taxon>Bacteria</taxon>
        <taxon>Bacillati</taxon>
        <taxon>Actinomycetota</taxon>
        <taxon>Actinomycetes</taxon>
        <taxon>Micrococcales</taxon>
        <taxon>Microbacteriaceae</taxon>
        <taxon>Homoserinimonas</taxon>
    </lineage>
</organism>
<sequence length="176" mass="18679">MSTITQPSALERIQAVISKAEMGLGILMMVGVGVGVTLQVLQRYLSLTGVGWSGELAMMSLVVLSLLTAGYLAARDEHITLEFIDGVLTKKGIAIVWLISRVLVIVISLAFAWAGLMLVNSGVTGNMASVAVPKAPFFAAAALGFILVAFDLVLDLVIKRGRMPQRSLTHEVQAIS</sequence>